<name>A0A7M5X3Z5_9CNID</name>
<dbReference type="AlphaFoldDB" id="A0A7M5X3Z5"/>
<proteinExistence type="predicted"/>
<reference evidence="2" key="1">
    <citation type="submission" date="2021-01" db="UniProtKB">
        <authorList>
            <consortium name="EnsemblMetazoa"/>
        </authorList>
    </citation>
    <scope>IDENTIFICATION</scope>
</reference>
<protein>
    <submittedName>
        <fullName evidence="2">Uncharacterized protein</fullName>
    </submittedName>
</protein>
<keyword evidence="1" id="KW-0732">Signal</keyword>
<evidence type="ECO:0000313" key="3">
    <source>
        <dbReference type="Proteomes" id="UP000594262"/>
    </source>
</evidence>
<keyword evidence="3" id="KW-1185">Reference proteome</keyword>
<evidence type="ECO:0000256" key="1">
    <source>
        <dbReference type="SAM" id="SignalP"/>
    </source>
</evidence>
<organism evidence="2 3">
    <name type="scientific">Clytia hemisphaerica</name>
    <dbReference type="NCBI Taxonomy" id="252671"/>
    <lineage>
        <taxon>Eukaryota</taxon>
        <taxon>Metazoa</taxon>
        <taxon>Cnidaria</taxon>
        <taxon>Hydrozoa</taxon>
        <taxon>Hydroidolina</taxon>
        <taxon>Leptothecata</taxon>
        <taxon>Obeliida</taxon>
        <taxon>Clytiidae</taxon>
        <taxon>Clytia</taxon>
    </lineage>
</organism>
<feature type="chain" id="PRO_5029735362" evidence="1">
    <location>
        <begin position="31"/>
        <end position="160"/>
    </location>
</feature>
<sequence length="160" mass="18852">MLLSMPSFKMKKVDILFFGLVAVILSQSHAEESGNRFSFKLRFKYDIGYKQLQCVYIRIHDITDDKFTEYKFRYTSRIVYYLDHLQFGFDTKENLLMSHDYDVTAILNSGWCSLDDLSLTTDQARVKSGDLRTVELLRMSAQPRYDDMRYIMTFDAEIVS</sequence>
<feature type="signal peptide" evidence="1">
    <location>
        <begin position="1"/>
        <end position="30"/>
    </location>
</feature>
<evidence type="ECO:0000313" key="2">
    <source>
        <dbReference type="EnsemblMetazoa" id="CLYHEMP016835.1"/>
    </source>
</evidence>
<dbReference type="Proteomes" id="UP000594262">
    <property type="component" value="Unplaced"/>
</dbReference>
<dbReference type="EnsemblMetazoa" id="CLYHEMT016835.1">
    <property type="protein sequence ID" value="CLYHEMP016835.1"/>
    <property type="gene ID" value="CLYHEMG016835"/>
</dbReference>
<accession>A0A7M5X3Z5</accession>